<sequence>VASWHQIIAFLDVAGFLQSMSSSKAVVTATHSPRMIPAGFIEVTRLNFGLAKNGVSGVVDLESPMSEGRYYLGHSVLSNFSGAGHSYFTESPKFSREGTTTSRHEAFGLQRSSFRTPCNLANRTLAVKFYNFPAHFNFSPDLHAQLTHDTAPVTVFLPVKLRIEFSEEKPEEGVQHLSVLRGRDRDGKRIYLDVSACNYFAIADAWENYTNVVSIMQSACETALTRYHATCWGLQPLGQKPTAVAKTLVKSKTGLWGIRLESKYESALIRRTEQNRKLHTVVRAQTEVLLASYRRNKTVIEAQGEADRYLIDEDAKAKAEKKWMDAQAQAIEIVKNAVKIKNETEMTAEQ</sequence>
<comment type="caution">
    <text evidence="1">The sequence shown here is derived from an EMBL/GenBank/DDBJ whole genome shotgun (WGS) entry which is preliminary data.</text>
</comment>
<protein>
    <recommendedName>
        <fullName evidence="4">Band 7 domain-containing protein</fullName>
    </recommendedName>
</protein>
<keyword evidence="3" id="KW-1185">Reference proteome</keyword>
<dbReference type="AlphaFoldDB" id="A0A9P1FEH3"/>
<feature type="non-terminal residue" evidence="1">
    <location>
        <position position="350"/>
    </location>
</feature>
<evidence type="ECO:0008006" key="4">
    <source>
        <dbReference type="Google" id="ProtNLM"/>
    </source>
</evidence>
<feature type="non-terminal residue" evidence="1">
    <location>
        <position position="1"/>
    </location>
</feature>
<evidence type="ECO:0000313" key="2">
    <source>
        <dbReference type="EMBL" id="CAL4760353.1"/>
    </source>
</evidence>
<dbReference type="OrthoDB" id="190994at2759"/>
<accession>A0A9P1FEH3</accession>
<gene>
    <name evidence="1" type="ORF">C1SCF055_LOCUS1571</name>
</gene>
<evidence type="ECO:0000313" key="3">
    <source>
        <dbReference type="Proteomes" id="UP001152797"/>
    </source>
</evidence>
<reference evidence="2 3" key="2">
    <citation type="submission" date="2024-05" db="EMBL/GenBank/DDBJ databases">
        <authorList>
            <person name="Chen Y."/>
            <person name="Shah S."/>
            <person name="Dougan E. K."/>
            <person name="Thang M."/>
            <person name="Chan C."/>
        </authorList>
    </citation>
    <scope>NUCLEOTIDE SEQUENCE [LARGE SCALE GENOMIC DNA]</scope>
</reference>
<organism evidence="1">
    <name type="scientific">Cladocopium goreaui</name>
    <dbReference type="NCBI Taxonomy" id="2562237"/>
    <lineage>
        <taxon>Eukaryota</taxon>
        <taxon>Sar</taxon>
        <taxon>Alveolata</taxon>
        <taxon>Dinophyceae</taxon>
        <taxon>Suessiales</taxon>
        <taxon>Symbiodiniaceae</taxon>
        <taxon>Cladocopium</taxon>
    </lineage>
</organism>
<dbReference type="EMBL" id="CAMXCT030000050">
    <property type="protein sequence ID" value="CAL4760353.1"/>
    <property type="molecule type" value="Genomic_DNA"/>
</dbReference>
<dbReference type="EMBL" id="CAMXCT010000050">
    <property type="protein sequence ID" value="CAI3973041.1"/>
    <property type="molecule type" value="Genomic_DNA"/>
</dbReference>
<evidence type="ECO:0000313" key="1">
    <source>
        <dbReference type="EMBL" id="CAI3973041.1"/>
    </source>
</evidence>
<proteinExistence type="predicted"/>
<dbReference type="Proteomes" id="UP001152797">
    <property type="component" value="Unassembled WGS sequence"/>
</dbReference>
<reference evidence="1" key="1">
    <citation type="submission" date="2022-10" db="EMBL/GenBank/DDBJ databases">
        <authorList>
            <person name="Chen Y."/>
            <person name="Dougan E. K."/>
            <person name="Chan C."/>
            <person name="Rhodes N."/>
            <person name="Thang M."/>
        </authorList>
    </citation>
    <scope>NUCLEOTIDE SEQUENCE</scope>
</reference>
<dbReference type="EMBL" id="CAMXCT020000050">
    <property type="protein sequence ID" value="CAL1126416.1"/>
    <property type="molecule type" value="Genomic_DNA"/>
</dbReference>
<name>A0A9P1FEH3_9DINO</name>